<reference evidence="1" key="1">
    <citation type="submission" date="2018-02" db="EMBL/GenBank/DDBJ databases">
        <title>The genomes of Aspergillus section Nigri reveals drivers in fungal speciation.</title>
        <authorList>
            <consortium name="DOE Joint Genome Institute"/>
            <person name="Vesth T.C."/>
            <person name="Nybo J."/>
            <person name="Theobald S."/>
            <person name="Brandl J."/>
            <person name="Frisvad J.C."/>
            <person name="Nielsen K.F."/>
            <person name="Lyhne E.K."/>
            <person name="Kogle M.E."/>
            <person name="Kuo A."/>
            <person name="Riley R."/>
            <person name="Clum A."/>
            <person name="Nolan M."/>
            <person name="Lipzen A."/>
            <person name="Salamov A."/>
            <person name="Henrissat B."/>
            <person name="Wiebenga A."/>
            <person name="De vries R.P."/>
            <person name="Grigoriev I.V."/>
            <person name="Mortensen U.H."/>
            <person name="Andersen M.R."/>
            <person name="Baker S.E."/>
        </authorList>
    </citation>
    <scope>NUCLEOTIDE SEQUENCE</scope>
    <source>
        <strain evidence="1">CBS 115574</strain>
    </source>
</reference>
<dbReference type="EMBL" id="KZ824551">
    <property type="protein sequence ID" value="RAK88347.1"/>
    <property type="molecule type" value="Genomic_DNA"/>
</dbReference>
<evidence type="ECO:0000313" key="1">
    <source>
        <dbReference type="EMBL" id="RAK88347.1"/>
    </source>
</evidence>
<organism evidence="1 2">
    <name type="scientific">Aspergillus costaricaensis CBS 115574</name>
    <dbReference type="NCBI Taxonomy" id="1448317"/>
    <lineage>
        <taxon>Eukaryota</taxon>
        <taxon>Fungi</taxon>
        <taxon>Dikarya</taxon>
        <taxon>Ascomycota</taxon>
        <taxon>Pezizomycotina</taxon>
        <taxon>Eurotiomycetes</taxon>
        <taxon>Eurotiomycetidae</taxon>
        <taxon>Eurotiales</taxon>
        <taxon>Aspergillaceae</taxon>
        <taxon>Aspergillus</taxon>
        <taxon>Aspergillus subgen. Circumdati</taxon>
    </lineage>
</organism>
<dbReference type="Proteomes" id="UP000249748">
    <property type="component" value="Unassembled WGS sequence"/>
</dbReference>
<name>A0ACD1IDH6_9EURO</name>
<protein>
    <submittedName>
        <fullName evidence="1">Uncharacterized protein</fullName>
    </submittedName>
</protein>
<evidence type="ECO:0000313" key="2">
    <source>
        <dbReference type="Proteomes" id="UP000249748"/>
    </source>
</evidence>
<accession>A0ACD1IDH6</accession>
<sequence>MYLSSCTASLSLYEGFKSHTKTSAIEVSLDYLTTGKRNEAQNRRDPCQHCRKHHLKCKLPNPTLPSTNTQLIQPPPGDDNRPACTRCRTSGRRCIRSRPKLRFLNSTSAEYEHASGGQKQRSPTTSDVSFEYVDETPAVAGLYQHETSDSTTRDPITSPTTPTLIPCTAPSPNTFLEPNPSPTIIHSPQAHLTLEEACLLRYFSETLGKWFDIGDPSQSFTTIVPQRARTSPPLLDAVLSTSARHFSTLPRDQQLQITRRYGLSHGLTIDEPSTLHYHNRCIAHLRSVSTEPNAILDENLLAAVVTLRFYEELDTPFHPHPTTTAIRGLQVFLEAQARPTLSLTGGGGSTSWGLRQSAFWVGVRQEFHMAFTQQRPFRIPLDILDLYPAPRATSGDHEWVNALLILAAHVIQFCFDEGAARSVVVYKRLVERRDEWVRMCPGSFMAVYSDDGGDSWGFPNRWYLDGCHIVAAQSLEFVRILLAMYNPSLLGVRVGRSRMMMEMEKEVKEAVWEVCGVAVSNRQSPAGMVIASFAVVVCAEWFDDEEERERLRGFVREMRRECNYWPGVEMERRLERMWSSRGG</sequence>
<gene>
    <name evidence="1" type="ORF">BO79DRAFT_245679</name>
</gene>
<proteinExistence type="predicted"/>
<keyword evidence="2" id="KW-1185">Reference proteome</keyword>